<dbReference type="Proteomes" id="UP000037848">
    <property type="component" value="Unassembled WGS sequence"/>
</dbReference>
<dbReference type="OrthoDB" id="6313304at2"/>
<protein>
    <submittedName>
        <fullName evidence="1">Uncharacterized protein</fullName>
    </submittedName>
</protein>
<dbReference type="STRING" id="187330.AMS58_20685"/>
<evidence type="ECO:0000313" key="2">
    <source>
        <dbReference type="Proteomes" id="UP000037848"/>
    </source>
</evidence>
<keyword evidence="2" id="KW-1185">Reference proteome</keyword>
<accession>A0A0N0M1J1</accession>
<name>A0A0N0M1J1_9GAMM</name>
<dbReference type="PATRIC" id="fig|187330.3.peg.674"/>
<gene>
    <name evidence="1" type="ORF">ADS77_03165</name>
</gene>
<dbReference type="AlphaFoldDB" id="A0A0N0M1J1"/>
<proteinExistence type="predicted"/>
<reference evidence="1 2" key="1">
    <citation type="submission" date="2015-08" db="EMBL/GenBank/DDBJ databases">
        <title>Draft Genome Sequence of Pseudoalteromonas porphyrae UCD-SED14.</title>
        <authorList>
            <person name="Coil D.A."/>
            <person name="Jospin G."/>
            <person name="Lee R.D."/>
            <person name="Eisen J.A."/>
        </authorList>
    </citation>
    <scope>NUCLEOTIDE SEQUENCE [LARGE SCALE GENOMIC DNA]</scope>
    <source>
        <strain evidence="1 2">UCD-SED14</strain>
    </source>
</reference>
<evidence type="ECO:0000313" key="1">
    <source>
        <dbReference type="EMBL" id="KPH65281.1"/>
    </source>
</evidence>
<organism evidence="1 2">
    <name type="scientific">Pseudoalteromonas porphyrae</name>
    <dbReference type="NCBI Taxonomy" id="187330"/>
    <lineage>
        <taxon>Bacteria</taxon>
        <taxon>Pseudomonadati</taxon>
        <taxon>Pseudomonadota</taxon>
        <taxon>Gammaproteobacteria</taxon>
        <taxon>Alteromonadales</taxon>
        <taxon>Pseudoalteromonadaceae</taxon>
        <taxon>Pseudoalteromonas</taxon>
    </lineage>
</organism>
<sequence>MGVRSAMKKELMGLEGSGFMTADDVRSELSKIVKKVPDRSDRGFSLISRFNDNHSQLSCGENSKEKLLEFQRHRLFKDVLYTRKSVDAWLDSQVN</sequence>
<dbReference type="RefSeq" id="WP_054206899.1">
    <property type="nucleotide sequence ID" value="NZ_LHPH01000002.1"/>
</dbReference>
<dbReference type="EMBL" id="LHPH01000002">
    <property type="protein sequence ID" value="KPH65281.1"/>
    <property type="molecule type" value="Genomic_DNA"/>
</dbReference>
<comment type="caution">
    <text evidence="1">The sequence shown here is derived from an EMBL/GenBank/DDBJ whole genome shotgun (WGS) entry which is preliminary data.</text>
</comment>